<keyword evidence="3" id="KW-1185">Reference proteome</keyword>
<dbReference type="Proteomes" id="UP001187346">
    <property type="component" value="Unassembled WGS sequence"/>
</dbReference>
<dbReference type="SUPFAM" id="SSF48371">
    <property type="entry name" value="ARM repeat"/>
    <property type="match status" value="1"/>
</dbReference>
<sequence length="177" mass="20036">MPDRFPEITSVEEFIRLRLSENPAERDRSAWAAMPMPVWDELVREHPDMRFWAAHSRSCPPEVLAELIKDDDWRVRGRVASRRNCPAELLEKLANDPHDAVRNTVATHQRSSRSTVLRLTDDPWAVIAEAARTRIANWPQTASNETDTAKPITATANHQLEPNHQASPGIGQPHATD</sequence>
<dbReference type="InterPro" id="IPR016024">
    <property type="entry name" value="ARM-type_fold"/>
</dbReference>
<evidence type="ECO:0000313" key="3">
    <source>
        <dbReference type="Proteomes" id="UP001187346"/>
    </source>
</evidence>
<protein>
    <recommendedName>
        <fullName evidence="4">Leucine rich repeat variant</fullName>
    </recommendedName>
</protein>
<dbReference type="RefSeq" id="WP_317772509.1">
    <property type="nucleotide sequence ID" value="NZ_JAWMAJ010000063.1"/>
</dbReference>
<dbReference type="InterPro" id="IPR004830">
    <property type="entry name" value="LRR_variant"/>
</dbReference>
<dbReference type="EMBL" id="JAWMAJ010000063">
    <property type="protein sequence ID" value="MDV7218319.1"/>
    <property type="molecule type" value="Genomic_DNA"/>
</dbReference>
<gene>
    <name evidence="2" type="ORF">R5A26_20440</name>
</gene>
<organism evidence="2 3">
    <name type="scientific">Streptomyces prunicolor</name>
    <dbReference type="NCBI Taxonomy" id="67348"/>
    <lineage>
        <taxon>Bacteria</taxon>
        <taxon>Bacillati</taxon>
        <taxon>Actinomycetota</taxon>
        <taxon>Actinomycetes</taxon>
        <taxon>Kitasatosporales</taxon>
        <taxon>Streptomycetaceae</taxon>
        <taxon>Streptomyces</taxon>
    </lineage>
</organism>
<feature type="compositionally biased region" description="Polar residues" evidence="1">
    <location>
        <begin position="154"/>
        <end position="166"/>
    </location>
</feature>
<evidence type="ECO:0008006" key="4">
    <source>
        <dbReference type="Google" id="ProtNLM"/>
    </source>
</evidence>
<accession>A0ABU4FCJ9</accession>
<name>A0ABU4FCJ9_9ACTN</name>
<reference evidence="2 3" key="1">
    <citation type="submission" date="2023-10" db="EMBL/GenBank/DDBJ databases">
        <title>Characterization of rhizosphere-enriched actinobacteria from wheat plants lab-grown on chernevaya soil.</title>
        <authorList>
            <person name="Tikhonova E.N."/>
            <person name="Konopkin A."/>
            <person name="Kravchenko I.K."/>
        </authorList>
    </citation>
    <scope>NUCLEOTIDE SEQUENCE [LARGE SCALE GENOMIC DNA]</scope>
    <source>
        <strain evidence="2 3">RR29</strain>
    </source>
</reference>
<comment type="caution">
    <text evidence="2">The sequence shown here is derived from an EMBL/GenBank/DDBJ whole genome shotgun (WGS) entry which is preliminary data.</text>
</comment>
<dbReference type="Pfam" id="PF01816">
    <property type="entry name" value="LRV"/>
    <property type="match status" value="1"/>
</dbReference>
<dbReference type="Gene3D" id="1.25.10.10">
    <property type="entry name" value="Leucine-rich Repeat Variant"/>
    <property type="match status" value="1"/>
</dbReference>
<proteinExistence type="predicted"/>
<evidence type="ECO:0000256" key="1">
    <source>
        <dbReference type="SAM" id="MobiDB-lite"/>
    </source>
</evidence>
<dbReference type="InterPro" id="IPR011989">
    <property type="entry name" value="ARM-like"/>
</dbReference>
<feature type="region of interest" description="Disordered" evidence="1">
    <location>
        <begin position="139"/>
        <end position="177"/>
    </location>
</feature>
<evidence type="ECO:0000313" key="2">
    <source>
        <dbReference type="EMBL" id="MDV7218319.1"/>
    </source>
</evidence>